<dbReference type="GeneID" id="92096597"/>
<name>A0ABR1TUQ0_9PEZI</name>
<dbReference type="Gene3D" id="1.20.190.50">
    <property type="match status" value="1"/>
</dbReference>
<keyword evidence="1" id="KW-0539">Nucleus</keyword>
<comment type="subcellular location">
    <subcellularLocation>
        <location evidence="1">Nucleus</location>
        <location evidence="1">Nuclear pore complex</location>
    </subcellularLocation>
    <subcellularLocation>
        <location evidence="1">Nucleus membrane</location>
    </subcellularLocation>
</comment>
<comment type="caution">
    <text evidence="2">The sequence shown here is derived from an EMBL/GenBank/DDBJ whole genome shotgun (WGS) entry which is preliminary data.</text>
</comment>
<protein>
    <recommendedName>
        <fullName evidence="1">Nuclear pore complex protein</fullName>
    </recommendedName>
</protein>
<keyword evidence="1" id="KW-0653">Protein transport</keyword>
<keyword evidence="3" id="KW-1185">Reference proteome</keyword>
<evidence type="ECO:0000256" key="1">
    <source>
        <dbReference type="RuleBase" id="RU365072"/>
    </source>
</evidence>
<dbReference type="InterPro" id="IPR007252">
    <property type="entry name" value="Nup84/Nup107"/>
</dbReference>
<dbReference type="RefSeq" id="XP_066712644.1">
    <property type="nucleotide sequence ID" value="XM_066863534.1"/>
</dbReference>
<comment type="similarity">
    <text evidence="1">Belongs to the nucleoporin Nup84/Nup107 family.</text>
</comment>
<organism evidence="2 3">
    <name type="scientific">Apiospora phragmitis</name>
    <dbReference type="NCBI Taxonomy" id="2905665"/>
    <lineage>
        <taxon>Eukaryota</taxon>
        <taxon>Fungi</taxon>
        <taxon>Dikarya</taxon>
        <taxon>Ascomycota</taxon>
        <taxon>Pezizomycotina</taxon>
        <taxon>Sordariomycetes</taxon>
        <taxon>Xylariomycetidae</taxon>
        <taxon>Amphisphaeriales</taxon>
        <taxon>Apiosporaceae</taxon>
        <taxon>Apiospora</taxon>
    </lineage>
</organism>
<dbReference type="Proteomes" id="UP001480595">
    <property type="component" value="Unassembled WGS sequence"/>
</dbReference>
<comment type="function">
    <text evidence="1">Functions as a component of the nuclear pore complex (NPC).</text>
</comment>
<comment type="subunit">
    <text evidence="1">Part of the nuclear pore complex (NPC).</text>
</comment>
<accession>A0ABR1TUQ0</accession>
<evidence type="ECO:0000313" key="3">
    <source>
        <dbReference type="Proteomes" id="UP001480595"/>
    </source>
</evidence>
<dbReference type="Pfam" id="PF04121">
    <property type="entry name" value="Nup84_Nup100"/>
    <property type="match status" value="1"/>
</dbReference>
<gene>
    <name evidence="2" type="ORF">PG994_012125</name>
</gene>
<keyword evidence="1" id="KW-0811">Translocation</keyword>
<keyword evidence="1" id="KW-0509">mRNA transport</keyword>
<keyword evidence="1" id="KW-0813">Transport</keyword>
<keyword evidence="1" id="KW-0906">Nuclear pore complex</keyword>
<keyword evidence="1" id="KW-0472">Membrane</keyword>
<sequence length="248" mass="27910">MCVLEALLTDLQTEAYNLHAARALSERVRCADIFRAKAGVTIAEDTDLSWFSDFDANASMDDDAYEGPRDMVTARNYLELECMIRVLDSMETVASSQEIAQDPTSKMNREFWVHIGQEIKQIKIFVEPCLRGWLRESIDDEEDFEILRDMYLPETVLGYVSVLHFAGTNLSRENLLECMELAATIAEKDSDIASVLMRSGRMKELVEGFANCSKALAVSAADKKGGVGASSKKMRELGWSRELWSVKR</sequence>
<proteinExistence type="inferred from homology"/>
<reference evidence="2 3" key="1">
    <citation type="submission" date="2023-01" db="EMBL/GenBank/DDBJ databases">
        <title>Analysis of 21 Apiospora genomes using comparative genomics revels a genus with tremendous synthesis potential of carbohydrate active enzymes and secondary metabolites.</title>
        <authorList>
            <person name="Sorensen T."/>
        </authorList>
    </citation>
    <scope>NUCLEOTIDE SEQUENCE [LARGE SCALE GENOMIC DNA]</scope>
    <source>
        <strain evidence="2 3">CBS 135458</strain>
    </source>
</reference>
<dbReference type="EMBL" id="JAQQWL010000011">
    <property type="protein sequence ID" value="KAK8050395.1"/>
    <property type="molecule type" value="Genomic_DNA"/>
</dbReference>
<evidence type="ECO:0000313" key="2">
    <source>
        <dbReference type="EMBL" id="KAK8050395.1"/>
    </source>
</evidence>